<dbReference type="SMART" id="SM00437">
    <property type="entry name" value="TOP1Ac"/>
    <property type="match status" value="1"/>
</dbReference>
<name>A0A9D7SXZ2_9BACT</name>
<evidence type="ECO:0000313" key="13">
    <source>
        <dbReference type="Proteomes" id="UP000808337"/>
    </source>
</evidence>
<sequence length="863" mass="96656">MAKNLMIVESPAKAKTIEKFLGKDFKVKSSFGHIRDLEKGNGAIDVENGFEPKYIVSPEKKKTVKDLKDAAKSADEIWLATDEDREGEAISWHLCSVLGLDPLHTKRIVFREITKPAIQAAIKDPRTIDLNLVNAQQARRVLDRLVGFELSETLWRKVKGKLSAGRVQSVAVKLVAEKEREINAFTPEAFFKIQAIFKVIDDKGKVYDLKAELSEKIADKPAAKKWIDACIAAEFKVDSIDVKPATRKPAPPFTTSTLQQEASRKLGFNVKRTMSAAQKLYESGYISYMRTDSVNISETAQKAILAEISKTFGASYVQPRQFTSKANAQEAHEAIRPSYPENSTIPDGDKDMERVYDLIWKRALASQMADAKLERTVVNISVSAHKGEFLVAKGEVIKFDGFLKLYIENLDDEPEDEDSTILPPLKEGQKLDLKEMTGTERYSKPPARYTEAGLVKKLEELGIGRPSTYAPTISKIMEEDRGYVIRENRPGVERAYSVITLADKKVTEETKTEITGAIANRLVPTDMGLLVTDFLNDNFSQVMDFNFTADIEKQFDIIAEGNLVWNKMIASFYGPFHQTVEETLDSVARVRGRRDLGIDPVSGQTILTQMTRFGPVVQIGTREEMGEDQKPQFASLRQGQSIETITLEEAMELFKLPRTLSEYKGKEVLIGLGRFGPYVKHGDAFISIPRGEDPHEITEERAHEIIEAKLHEDRPVAMYKGKPVTKGKGRFGPFVKWEGTFVNIPRKYDPDHLTEKETFELLEAKLAKEANRYIQNWDKEKIAIENGRWGPFIRKGKKAIAIPKVDGERMTPEAAALLTLEDVKAIIDGGEPPSGKKKESPKKATAKKATAKKASAKKVSAKK</sequence>
<dbReference type="Pfam" id="PF01751">
    <property type="entry name" value="Toprim"/>
    <property type="match status" value="1"/>
</dbReference>
<dbReference type="InterPro" id="IPR003601">
    <property type="entry name" value="Topo_IA_2"/>
</dbReference>
<comment type="similarity">
    <text evidence="2 8">Belongs to the type IA topoisomerase family.</text>
</comment>
<evidence type="ECO:0000259" key="11">
    <source>
        <dbReference type="PROSITE" id="PS52039"/>
    </source>
</evidence>
<feature type="domain" description="Toprim" evidence="10">
    <location>
        <begin position="3"/>
        <end position="113"/>
    </location>
</feature>
<reference evidence="12 13" key="1">
    <citation type="submission" date="2020-10" db="EMBL/GenBank/DDBJ databases">
        <title>Connecting structure to function with the recovery of over 1000 high-quality activated sludge metagenome-assembled genomes encoding full-length rRNA genes using long-read sequencing.</title>
        <authorList>
            <person name="Singleton C.M."/>
            <person name="Petriglieri F."/>
            <person name="Kristensen J.M."/>
            <person name="Kirkegaard R.H."/>
            <person name="Michaelsen T.Y."/>
            <person name="Andersen M.H."/>
            <person name="Karst S.M."/>
            <person name="Dueholm M.S."/>
            <person name="Nielsen P.H."/>
            <person name="Albertsen M."/>
        </authorList>
    </citation>
    <scope>NUCLEOTIDE SEQUENCE [LARGE SCALE GENOMIC DNA]</scope>
    <source>
        <strain evidence="12">Ribe_18-Q3-R11-54_MAXAC.273</strain>
    </source>
</reference>
<evidence type="ECO:0000256" key="2">
    <source>
        <dbReference type="ARBA" id="ARBA00009446"/>
    </source>
</evidence>
<evidence type="ECO:0000256" key="9">
    <source>
        <dbReference type="SAM" id="MobiDB-lite"/>
    </source>
</evidence>
<dbReference type="InterPro" id="IPR013497">
    <property type="entry name" value="Topo_IA_cen"/>
</dbReference>
<evidence type="ECO:0000256" key="4">
    <source>
        <dbReference type="ARBA" id="ARBA00022842"/>
    </source>
</evidence>
<dbReference type="GO" id="GO:0003677">
    <property type="term" value="F:DNA binding"/>
    <property type="evidence" value="ECO:0007669"/>
    <property type="project" value="UniProtKB-KW"/>
</dbReference>
<dbReference type="SUPFAM" id="SSF56712">
    <property type="entry name" value="Prokaryotic type I DNA topoisomerase"/>
    <property type="match status" value="1"/>
</dbReference>
<dbReference type="Gene3D" id="1.10.460.10">
    <property type="entry name" value="Topoisomerase I, domain 2"/>
    <property type="match status" value="2"/>
</dbReference>
<evidence type="ECO:0000256" key="1">
    <source>
        <dbReference type="ARBA" id="ARBA00000213"/>
    </source>
</evidence>
<feature type="site" description="Interaction with DNA" evidence="8">
    <location>
        <position position="33"/>
    </location>
</feature>
<dbReference type="PROSITE" id="PS50880">
    <property type="entry name" value="TOPRIM"/>
    <property type="match status" value="1"/>
</dbReference>
<accession>A0A9D7SXZ2</accession>
<dbReference type="AlphaFoldDB" id="A0A9D7SXZ2"/>
<dbReference type="EMBL" id="JADKGY010000029">
    <property type="protein sequence ID" value="MBK9984209.1"/>
    <property type="molecule type" value="Genomic_DNA"/>
</dbReference>
<organism evidence="12 13">
    <name type="scientific">Candidatus Opimibacter skivensis</name>
    <dbReference type="NCBI Taxonomy" id="2982028"/>
    <lineage>
        <taxon>Bacteria</taxon>
        <taxon>Pseudomonadati</taxon>
        <taxon>Bacteroidota</taxon>
        <taxon>Saprospiria</taxon>
        <taxon>Saprospirales</taxon>
        <taxon>Saprospiraceae</taxon>
        <taxon>Candidatus Opimibacter</taxon>
    </lineage>
</organism>
<feature type="site" description="Interaction with DNA" evidence="8">
    <location>
        <position position="481"/>
    </location>
</feature>
<dbReference type="InterPro" id="IPR013825">
    <property type="entry name" value="Topo_IA_cen_sub2"/>
</dbReference>
<comment type="caution">
    <text evidence="8">Lacks conserved residue(s) required for the propagation of feature annotation.</text>
</comment>
<dbReference type="Gene3D" id="2.70.20.10">
    <property type="entry name" value="Topoisomerase I, domain 3"/>
    <property type="match status" value="1"/>
</dbReference>
<dbReference type="PANTHER" id="PTHR42785:SF1">
    <property type="entry name" value="DNA TOPOISOMERASE"/>
    <property type="match status" value="1"/>
</dbReference>
<gene>
    <name evidence="8 12" type="primary">topA</name>
    <name evidence="12" type="ORF">IPP15_17870</name>
</gene>
<dbReference type="PANTHER" id="PTHR42785">
    <property type="entry name" value="DNA TOPOISOMERASE, TYPE IA, CORE"/>
    <property type="match status" value="1"/>
</dbReference>
<feature type="site" description="Interaction with DNA" evidence="8">
    <location>
        <position position="139"/>
    </location>
</feature>
<comment type="caution">
    <text evidence="12">The sequence shown here is derived from an EMBL/GenBank/DDBJ whole genome shotgun (WGS) entry which is preliminary data.</text>
</comment>
<comment type="subunit">
    <text evidence="8">Monomer.</text>
</comment>
<proteinExistence type="inferred from homology"/>
<dbReference type="PROSITE" id="PS52039">
    <property type="entry name" value="TOPO_IA_2"/>
    <property type="match status" value="1"/>
</dbReference>
<dbReference type="Gene3D" id="1.10.290.10">
    <property type="entry name" value="Topoisomerase I, domain 4"/>
    <property type="match status" value="1"/>
</dbReference>
<comment type="function">
    <text evidence="8">Releases the supercoiling and torsional tension of DNA, which is introduced during the DNA replication and transcription, by transiently cleaving and rejoining one strand of the DNA duplex. Introduces a single-strand break via transesterification at a target site in duplex DNA. The scissile phosphodiester is attacked by the catalytic tyrosine of the enzyme, resulting in the formation of a DNA-(5'-phosphotyrosyl)-enzyme intermediate and the expulsion of a 3'-OH DNA strand. The free DNA strand then undergoes passage around the unbroken strand, thus removing DNA supercoils. Finally, in the religation step, the DNA 3'-OH attacks the covalent intermediate to expel the active-site tyrosine and restore the DNA phosphodiester backbone.</text>
</comment>
<dbReference type="GO" id="GO:0006265">
    <property type="term" value="P:DNA topological change"/>
    <property type="evidence" value="ECO:0007669"/>
    <property type="project" value="UniProtKB-UniRule"/>
</dbReference>
<dbReference type="InterPro" id="IPR023405">
    <property type="entry name" value="Topo_IA_core_domain"/>
</dbReference>
<evidence type="ECO:0000256" key="6">
    <source>
        <dbReference type="ARBA" id="ARBA00023125"/>
    </source>
</evidence>
<dbReference type="GO" id="GO:0046872">
    <property type="term" value="F:metal ion binding"/>
    <property type="evidence" value="ECO:0007669"/>
    <property type="project" value="UniProtKB-KW"/>
</dbReference>
<dbReference type="Pfam" id="PF01131">
    <property type="entry name" value="Topoisom_bac"/>
    <property type="match status" value="1"/>
</dbReference>
<feature type="region of interest" description="Interaction with DNA" evidence="8">
    <location>
        <begin position="163"/>
        <end position="168"/>
    </location>
</feature>
<feature type="site" description="Interaction with DNA" evidence="8">
    <location>
        <position position="140"/>
    </location>
</feature>
<evidence type="ECO:0000313" key="12">
    <source>
        <dbReference type="EMBL" id="MBK9984209.1"/>
    </source>
</evidence>
<dbReference type="GO" id="GO:0003917">
    <property type="term" value="F:DNA topoisomerase type I (single strand cut, ATP-independent) activity"/>
    <property type="evidence" value="ECO:0007669"/>
    <property type="project" value="UniProtKB-UniRule"/>
</dbReference>
<dbReference type="HAMAP" id="MF_00952">
    <property type="entry name" value="Topoisom_1_prok"/>
    <property type="match status" value="1"/>
</dbReference>
<keyword evidence="6 8" id="KW-0238">DNA-binding</keyword>
<dbReference type="InterPro" id="IPR006171">
    <property type="entry name" value="TOPRIM_dom"/>
</dbReference>
<dbReference type="InterPro" id="IPR000380">
    <property type="entry name" value="Topo_IA"/>
</dbReference>
<dbReference type="InterPro" id="IPR025589">
    <property type="entry name" value="Toprim_C_rpt"/>
</dbReference>
<dbReference type="InterPro" id="IPR034149">
    <property type="entry name" value="TOPRIM_TopoI"/>
</dbReference>
<dbReference type="EC" id="5.6.2.1" evidence="8"/>
<keyword evidence="5 8" id="KW-0799">Topoisomerase</keyword>
<feature type="site" description="Interaction with DNA" evidence="8">
    <location>
        <position position="143"/>
    </location>
</feature>
<dbReference type="InterPro" id="IPR003602">
    <property type="entry name" value="Topo_IA_DNA-bd_dom"/>
</dbReference>
<evidence type="ECO:0000256" key="8">
    <source>
        <dbReference type="HAMAP-Rule" id="MF_00952"/>
    </source>
</evidence>
<dbReference type="PROSITE" id="PS00396">
    <property type="entry name" value="TOPO_IA_1"/>
    <property type="match status" value="1"/>
</dbReference>
<dbReference type="InterPro" id="IPR028612">
    <property type="entry name" value="Topoisom_1_IA"/>
</dbReference>
<dbReference type="Proteomes" id="UP000808337">
    <property type="component" value="Unassembled WGS sequence"/>
</dbReference>
<evidence type="ECO:0000256" key="5">
    <source>
        <dbReference type="ARBA" id="ARBA00023029"/>
    </source>
</evidence>
<feature type="domain" description="Topo IA-type catalytic" evidence="11">
    <location>
        <begin position="129"/>
        <end position="580"/>
    </location>
</feature>
<feature type="site" description="Interaction with DNA" evidence="8">
    <location>
        <position position="155"/>
    </location>
</feature>
<comment type="catalytic activity">
    <reaction evidence="1 8">
        <text>ATP-independent breakage of single-stranded DNA, followed by passage and rejoining.</text>
        <dbReference type="EC" id="5.6.2.1"/>
    </reaction>
</comment>
<keyword evidence="3" id="KW-0479">Metal-binding</keyword>
<feature type="region of interest" description="Disordered" evidence="9">
    <location>
        <begin position="828"/>
        <end position="863"/>
    </location>
</feature>
<dbReference type="CDD" id="cd03363">
    <property type="entry name" value="TOPRIM_TopoIA_TopoI"/>
    <property type="match status" value="1"/>
</dbReference>
<dbReference type="InterPro" id="IPR023406">
    <property type="entry name" value="Topo_IA_AS"/>
</dbReference>
<dbReference type="Pfam" id="PF13368">
    <property type="entry name" value="Toprim_C_rpt"/>
    <property type="match status" value="4"/>
</dbReference>
<feature type="site" description="Interaction with DNA" evidence="8">
    <location>
        <position position="290"/>
    </location>
</feature>
<dbReference type="SMART" id="SM00493">
    <property type="entry name" value="TOPRIM"/>
    <property type="match status" value="1"/>
</dbReference>
<keyword evidence="7 8" id="KW-0413">Isomerase</keyword>
<dbReference type="NCBIfam" id="TIGR01051">
    <property type="entry name" value="topA_bact"/>
    <property type="match status" value="1"/>
</dbReference>
<evidence type="ECO:0000259" key="10">
    <source>
        <dbReference type="PROSITE" id="PS50880"/>
    </source>
</evidence>
<evidence type="ECO:0000256" key="7">
    <source>
        <dbReference type="ARBA" id="ARBA00023235"/>
    </source>
</evidence>
<protein>
    <recommendedName>
        <fullName evidence="8">DNA topoisomerase 1</fullName>
        <ecNumber evidence="8">5.6.2.1</ecNumber>
    </recommendedName>
    <alternativeName>
        <fullName evidence="8">DNA topoisomerase I</fullName>
    </alternativeName>
</protein>
<dbReference type="InterPro" id="IPR005733">
    <property type="entry name" value="TopoI_bac-type"/>
</dbReference>
<dbReference type="InterPro" id="IPR013824">
    <property type="entry name" value="Topo_IA_cen_sub1"/>
</dbReference>
<feature type="active site" description="O-(5'-phospho-DNA)-tyrosine intermediate" evidence="8">
    <location>
        <position position="288"/>
    </location>
</feature>
<dbReference type="SMART" id="SM00436">
    <property type="entry name" value="TOP1Bc"/>
    <property type="match status" value="1"/>
</dbReference>
<dbReference type="PRINTS" id="PR00417">
    <property type="entry name" value="PRTPISMRASEI"/>
</dbReference>
<keyword evidence="4" id="KW-0460">Magnesium</keyword>
<evidence type="ECO:0000256" key="3">
    <source>
        <dbReference type="ARBA" id="ARBA00022723"/>
    </source>
</evidence>
<dbReference type="CDD" id="cd00186">
    <property type="entry name" value="TOP1Ac"/>
    <property type="match status" value="1"/>
</dbReference>
<feature type="compositionally biased region" description="Basic residues" evidence="9">
    <location>
        <begin position="844"/>
        <end position="863"/>
    </location>
</feature>
<dbReference type="Gene3D" id="3.40.50.140">
    <property type="match status" value="1"/>
</dbReference>
<dbReference type="InterPro" id="IPR013826">
    <property type="entry name" value="Topo_IA_cen_sub3"/>
</dbReference>